<organism evidence="2 3">
    <name type="scientific">Mikania micrantha</name>
    <name type="common">bitter vine</name>
    <dbReference type="NCBI Taxonomy" id="192012"/>
    <lineage>
        <taxon>Eukaryota</taxon>
        <taxon>Viridiplantae</taxon>
        <taxon>Streptophyta</taxon>
        <taxon>Embryophyta</taxon>
        <taxon>Tracheophyta</taxon>
        <taxon>Spermatophyta</taxon>
        <taxon>Magnoliopsida</taxon>
        <taxon>eudicotyledons</taxon>
        <taxon>Gunneridae</taxon>
        <taxon>Pentapetalae</taxon>
        <taxon>asterids</taxon>
        <taxon>campanulids</taxon>
        <taxon>Asterales</taxon>
        <taxon>Asteraceae</taxon>
        <taxon>Asteroideae</taxon>
        <taxon>Heliantheae alliance</taxon>
        <taxon>Eupatorieae</taxon>
        <taxon>Mikania</taxon>
    </lineage>
</organism>
<dbReference type="EMBL" id="SZYD01000003">
    <property type="protein sequence ID" value="KAD6795487.1"/>
    <property type="molecule type" value="Genomic_DNA"/>
</dbReference>
<proteinExistence type="predicted"/>
<gene>
    <name evidence="2" type="ORF">E3N88_06383</name>
</gene>
<sequence>MLAAPCRDSQPSSTSSSPSRRSHPVDLNRPRHRCPVAAVFGRSESHSSVPLAITLESSPLPRLKLLQNKLIPKNDVTSEEIDAIENKNVDTKPFVASVEELEHGKNCLQKKYYHFQCLRQADAGLPDVRTIFNQNGAGSPDFFGNLMTKFTKNPEMMNKVNQLAQQMDGNQDLTSMLTSMGGSLNILIKLMAVESLVLAPFFATLGDLLFKIF</sequence>
<evidence type="ECO:0000256" key="1">
    <source>
        <dbReference type="SAM" id="MobiDB-lite"/>
    </source>
</evidence>
<protein>
    <submittedName>
        <fullName evidence="2">Uncharacterized protein</fullName>
    </submittedName>
</protein>
<accession>A0A5N6PQN9</accession>
<evidence type="ECO:0000313" key="3">
    <source>
        <dbReference type="Proteomes" id="UP000326396"/>
    </source>
</evidence>
<evidence type="ECO:0000313" key="2">
    <source>
        <dbReference type="EMBL" id="KAD6795487.1"/>
    </source>
</evidence>
<feature type="compositionally biased region" description="Low complexity" evidence="1">
    <location>
        <begin position="1"/>
        <end position="19"/>
    </location>
</feature>
<comment type="caution">
    <text evidence="2">The sequence shown here is derived from an EMBL/GenBank/DDBJ whole genome shotgun (WGS) entry which is preliminary data.</text>
</comment>
<name>A0A5N6PQN9_9ASTR</name>
<dbReference type="AlphaFoldDB" id="A0A5N6PQN9"/>
<keyword evidence="3" id="KW-1185">Reference proteome</keyword>
<dbReference type="Proteomes" id="UP000326396">
    <property type="component" value="Linkage Group LG11"/>
</dbReference>
<dbReference type="OrthoDB" id="1423959at2759"/>
<reference evidence="2 3" key="1">
    <citation type="submission" date="2019-05" db="EMBL/GenBank/DDBJ databases">
        <title>Mikania micrantha, genome provides insights into the molecular mechanism of rapid growth.</title>
        <authorList>
            <person name="Liu B."/>
        </authorList>
    </citation>
    <scope>NUCLEOTIDE SEQUENCE [LARGE SCALE GENOMIC DNA]</scope>
    <source>
        <strain evidence="2">NLD-2019</strain>
        <tissue evidence="2">Leaf</tissue>
    </source>
</reference>
<feature type="region of interest" description="Disordered" evidence="1">
    <location>
        <begin position="1"/>
        <end position="29"/>
    </location>
</feature>